<comment type="caution">
    <text evidence="5">The sequence shown here is derived from an EMBL/GenBank/DDBJ whole genome shotgun (WGS) entry which is preliminary data.</text>
</comment>
<dbReference type="GO" id="GO:0016787">
    <property type="term" value="F:hydrolase activity"/>
    <property type="evidence" value="ECO:0007669"/>
    <property type="project" value="UniProtKB-KW"/>
</dbReference>
<name>A0A372IJ59_9BACT</name>
<dbReference type="AlphaFoldDB" id="A0A372IJ59"/>
<dbReference type="SUPFAM" id="SSF53474">
    <property type="entry name" value="alpha/beta-Hydrolases"/>
    <property type="match status" value="1"/>
</dbReference>
<dbReference type="Gene3D" id="3.40.50.1820">
    <property type="entry name" value="alpha/beta hydrolase"/>
    <property type="match status" value="1"/>
</dbReference>
<feature type="domain" description="Carboxylesterase type B" evidence="4">
    <location>
        <begin position="28"/>
        <end position="508"/>
    </location>
</feature>
<feature type="signal peptide" evidence="3">
    <location>
        <begin position="1"/>
        <end position="23"/>
    </location>
</feature>
<proteinExistence type="inferred from homology"/>
<reference evidence="5 6" key="1">
    <citation type="submission" date="2018-08" db="EMBL/GenBank/DDBJ databases">
        <title>Acidipila sp. 4G-K13, an acidobacterium isolated from forest soil.</title>
        <authorList>
            <person name="Gao Z.-H."/>
            <person name="Qiu L.-H."/>
        </authorList>
    </citation>
    <scope>NUCLEOTIDE SEQUENCE [LARGE SCALE GENOMIC DNA]</scope>
    <source>
        <strain evidence="5 6">4G-K13</strain>
    </source>
</reference>
<dbReference type="PANTHER" id="PTHR11559">
    <property type="entry name" value="CARBOXYLESTERASE"/>
    <property type="match status" value="1"/>
</dbReference>
<dbReference type="EC" id="3.1.1.-" evidence="3"/>
<evidence type="ECO:0000256" key="1">
    <source>
        <dbReference type="ARBA" id="ARBA00005964"/>
    </source>
</evidence>
<dbReference type="InterPro" id="IPR002018">
    <property type="entry name" value="CarbesteraseB"/>
</dbReference>
<dbReference type="OrthoDB" id="9775851at2"/>
<dbReference type="InterPro" id="IPR019826">
    <property type="entry name" value="Carboxylesterase_B_AS"/>
</dbReference>
<dbReference type="Pfam" id="PF00135">
    <property type="entry name" value="COesterase"/>
    <property type="match status" value="1"/>
</dbReference>
<evidence type="ECO:0000256" key="2">
    <source>
        <dbReference type="ARBA" id="ARBA00022801"/>
    </source>
</evidence>
<accession>A0A372IJ59</accession>
<dbReference type="PROSITE" id="PS00122">
    <property type="entry name" value="CARBOXYLESTERASE_B_1"/>
    <property type="match status" value="1"/>
</dbReference>
<organism evidence="5 6">
    <name type="scientific">Paracidobacterium acidisoli</name>
    <dbReference type="NCBI Taxonomy" id="2303751"/>
    <lineage>
        <taxon>Bacteria</taxon>
        <taxon>Pseudomonadati</taxon>
        <taxon>Acidobacteriota</taxon>
        <taxon>Terriglobia</taxon>
        <taxon>Terriglobales</taxon>
        <taxon>Acidobacteriaceae</taxon>
        <taxon>Paracidobacterium</taxon>
    </lineage>
</organism>
<gene>
    <name evidence="5" type="ORF">D0Y96_20225</name>
</gene>
<keyword evidence="2 3" id="KW-0378">Hydrolase</keyword>
<keyword evidence="3" id="KW-0732">Signal</keyword>
<evidence type="ECO:0000313" key="5">
    <source>
        <dbReference type="EMBL" id="RFU14779.1"/>
    </source>
</evidence>
<sequence>MSRAACVHAIVLCFCSTFFCVPAWCAAAPQVHLNDGAVAGKWSDDGAIRIFLGVPYAAPPVGALRWKAPQPVTPWQGVRQAVAFGSRCIQWGTFPDILFRDAGESEDCLTLNVWTPAKSTGAKLPVMVWFYGGGFNMGGTSEARQDGTNLARNGVVVVSMNYRLGIFGFLATHALAEESPHHAAGNYGLLDQVAALHWVQQNIEAFGGDPQNVTIFGESAGSSAVSSHMASPLSHGLFVHAIGESGGALKRHDLAYPDGATAQKEDEVFAQSAFGTTSPDRLRALPVNVLLHAALTKAPNVPRFQPSIDGYFFPRRVAEIYAAHQQNDVPLLVGWNRDEGTNQVVNTPSKLTVAGLQATGRADFGAHAEEFLKVYAASNDQEAARAAEDYASDKFIAYATWEWITAQADTGHAPIFRYYFELPPPGDPLHPAANGTFHSDDIEYVFGNLDSRKGAHWRPEDYRLSKLMQTYWTNFAKTGNPNASGLPSWPRYHGGTGWQVMHLGAAPKAEIDQHRARFVFLDSVWSN</sequence>
<feature type="chain" id="PRO_5016478804" description="Carboxylic ester hydrolase" evidence="3">
    <location>
        <begin position="24"/>
        <end position="527"/>
    </location>
</feature>
<keyword evidence="6" id="KW-1185">Reference proteome</keyword>
<evidence type="ECO:0000313" key="6">
    <source>
        <dbReference type="Proteomes" id="UP000264702"/>
    </source>
</evidence>
<dbReference type="EMBL" id="QVQT01000011">
    <property type="protein sequence ID" value="RFU14779.1"/>
    <property type="molecule type" value="Genomic_DNA"/>
</dbReference>
<dbReference type="InterPro" id="IPR050309">
    <property type="entry name" value="Type-B_Carboxylest/Lipase"/>
</dbReference>
<evidence type="ECO:0000259" key="4">
    <source>
        <dbReference type="Pfam" id="PF00135"/>
    </source>
</evidence>
<evidence type="ECO:0000256" key="3">
    <source>
        <dbReference type="RuleBase" id="RU361235"/>
    </source>
</evidence>
<dbReference type="RefSeq" id="WP_117303688.1">
    <property type="nucleotide sequence ID" value="NZ_QVQT02000011.1"/>
</dbReference>
<dbReference type="InterPro" id="IPR029058">
    <property type="entry name" value="AB_hydrolase_fold"/>
</dbReference>
<comment type="similarity">
    <text evidence="1 3">Belongs to the type-B carboxylesterase/lipase family.</text>
</comment>
<protein>
    <recommendedName>
        <fullName evidence="3">Carboxylic ester hydrolase</fullName>
        <ecNumber evidence="3">3.1.1.-</ecNumber>
    </recommendedName>
</protein>
<dbReference type="Proteomes" id="UP000264702">
    <property type="component" value="Unassembled WGS sequence"/>
</dbReference>
<dbReference type="PROSITE" id="PS00941">
    <property type="entry name" value="CARBOXYLESTERASE_B_2"/>
    <property type="match status" value="1"/>
</dbReference>
<dbReference type="InterPro" id="IPR019819">
    <property type="entry name" value="Carboxylesterase_B_CS"/>
</dbReference>